<evidence type="ECO:0000313" key="2">
    <source>
        <dbReference type="EMBL" id="RRK32815.1"/>
    </source>
</evidence>
<proteinExistence type="predicted"/>
<dbReference type="AlphaFoldDB" id="A0A3R8JNG5"/>
<reference evidence="2" key="1">
    <citation type="submission" date="2018-10" db="EMBL/GenBank/DDBJ databases">
        <title>Schaedlerella arabinophila gen. nov. sp. nov., isolated from the mouse intestinal tract and comparative analysis with the genome of the closely related altered Schaedler flora strain ASF502.</title>
        <authorList>
            <person name="Miyake S."/>
            <person name="Soh M."/>
            <person name="Seedorf H."/>
        </authorList>
    </citation>
    <scope>NUCLEOTIDE SEQUENCE [LARGE SCALE GENOMIC DNA]</scope>
    <source>
        <strain evidence="2">DSM 106076</strain>
    </source>
</reference>
<gene>
    <name evidence="2" type="ORF">EBB54_16735</name>
</gene>
<dbReference type="Proteomes" id="UP000274920">
    <property type="component" value="Unassembled WGS sequence"/>
</dbReference>
<feature type="chain" id="PRO_5018667728" evidence="1">
    <location>
        <begin position="26"/>
        <end position="235"/>
    </location>
</feature>
<evidence type="ECO:0000313" key="3">
    <source>
        <dbReference type="Proteomes" id="UP000274920"/>
    </source>
</evidence>
<name>A0A3R8JNG5_9FIRM</name>
<protein>
    <submittedName>
        <fullName evidence="2">Uncharacterized protein</fullName>
    </submittedName>
</protein>
<comment type="caution">
    <text evidence="2">The sequence shown here is derived from an EMBL/GenBank/DDBJ whole genome shotgun (WGS) entry which is preliminary data.</text>
</comment>
<feature type="signal peptide" evidence="1">
    <location>
        <begin position="1"/>
        <end position="25"/>
    </location>
</feature>
<keyword evidence="3" id="KW-1185">Reference proteome</keyword>
<evidence type="ECO:0000256" key="1">
    <source>
        <dbReference type="SAM" id="SignalP"/>
    </source>
</evidence>
<dbReference type="EMBL" id="RHJS01000002">
    <property type="protein sequence ID" value="RRK32815.1"/>
    <property type="molecule type" value="Genomic_DNA"/>
</dbReference>
<dbReference type="RefSeq" id="WP_125128242.1">
    <property type="nucleotide sequence ID" value="NZ_RHJS01000002.1"/>
</dbReference>
<keyword evidence="1" id="KW-0732">Signal</keyword>
<sequence>MKKKILRLTVMILLVVQLFSISVFATENEDLPVITLQETRTNSEIENLESIYERLFPDEYHYIKEYQENGVREMDIDKIEMLFYGTKELDDKSYDLIVMNNGQIFTNISEVISDIAITRASSTKTGNFTVGDLGHYNTFTITYTINTSGYDKINSCDNVTGSGFYLYPTNKSVKWTEDANGPAHYGYNNVSMNYDGSGVLYDIGVAVGNDKAKGISQISTGADMWLWAFLYAFFF</sequence>
<organism evidence="2 3">
    <name type="scientific">Schaedlerella arabinosiphila</name>
    <dbReference type="NCBI Taxonomy" id="2044587"/>
    <lineage>
        <taxon>Bacteria</taxon>
        <taxon>Bacillati</taxon>
        <taxon>Bacillota</taxon>
        <taxon>Clostridia</taxon>
        <taxon>Lachnospirales</taxon>
        <taxon>Lachnospiraceae</taxon>
        <taxon>Schaedlerella</taxon>
    </lineage>
</organism>
<accession>A0A3R8JNG5</accession>